<dbReference type="EMBL" id="VSRR010000506">
    <property type="protein sequence ID" value="MPC16436.1"/>
    <property type="molecule type" value="Genomic_DNA"/>
</dbReference>
<gene>
    <name evidence="1" type="ORF">E2C01_009259</name>
</gene>
<evidence type="ECO:0000313" key="2">
    <source>
        <dbReference type="Proteomes" id="UP000324222"/>
    </source>
</evidence>
<dbReference type="Proteomes" id="UP000324222">
    <property type="component" value="Unassembled WGS sequence"/>
</dbReference>
<organism evidence="1 2">
    <name type="scientific">Portunus trituberculatus</name>
    <name type="common">Swimming crab</name>
    <name type="synonym">Neptunus trituberculatus</name>
    <dbReference type="NCBI Taxonomy" id="210409"/>
    <lineage>
        <taxon>Eukaryota</taxon>
        <taxon>Metazoa</taxon>
        <taxon>Ecdysozoa</taxon>
        <taxon>Arthropoda</taxon>
        <taxon>Crustacea</taxon>
        <taxon>Multicrustacea</taxon>
        <taxon>Malacostraca</taxon>
        <taxon>Eumalacostraca</taxon>
        <taxon>Eucarida</taxon>
        <taxon>Decapoda</taxon>
        <taxon>Pleocyemata</taxon>
        <taxon>Brachyura</taxon>
        <taxon>Eubrachyura</taxon>
        <taxon>Portunoidea</taxon>
        <taxon>Portunidae</taxon>
        <taxon>Portuninae</taxon>
        <taxon>Portunus</taxon>
    </lineage>
</organism>
<dbReference type="AlphaFoldDB" id="A0A5B7D5E8"/>
<reference evidence="1 2" key="1">
    <citation type="submission" date="2019-05" db="EMBL/GenBank/DDBJ databases">
        <title>Another draft genome of Portunus trituberculatus and its Hox gene families provides insights of decapod evolution.</title>
        <authorList>
            <person name="Jeong J.-H."/>
            <person name="Song I."/>
            <person name="Kim S."/>
            <person name="Choi T."/>
            <person name="Kim D."/>
            <person name="Ryu S."/>
            <person name="Kim W."/>
        </authorList>
    </citation>
    <scope>NUCLEOTIDE SEQUENCE [LARGE SCALE GENOMIC DNA]</scope>
    <source>
        <tissue evidence="1">Muscle</tissue>
    </source>
</reference>
<evidence type="ECO:0000313" key="1">
    <source>
        <dbReference type="EMBL" id="MPC16436.1"/>
    </source>
</evidence>
<protein>
    <submittedName>
        <fullName evidence="1">Uncharacterized protein</fullName>
    </submittedName>
</protein>
<sequence length="102" mass="11220">METKETLEDGIWKSNFKEDRKVLVSATGARSPCRQPAAATDIACRLPDHCAVVNISLVWCWLTEISFADRLGAALSLLVVMRCRAGVADRSVRGWKSSKVKA</sequence>
<comment type="caution">
    <text evidence="1">The sequence shown here is derived from an EMBL/GenBank/DDBJ whole genome shotgun (WGS) entry which is preliminary data.</text>
</comment>
<proteinExistence type="predicted"/>
<name>A0A5B7D5E8_PORTR</name>
<accession>A0A5B7D5E8</accession>
<keyword evidence="2" id="KW-1185">Reference proteome</keyword>